<gene>
    <name evidence="2" type="ORF">psyc5s11_22870</name>
</gene>
<protein>
    <submittedName>
        <fullName evidence="2">Uncharacterized protein</fullName>
    </submittedName>
</protein>
<keyword evidence="1" id="KW-1133">Transmembrane helix</keyword>
<reference evidence="3" key="1">
    <citation type="submission" date="2021-07" db="EMBL/GenBank/DDBJ databases">
        <title>Complete genome sequencing of a Clostridium isolate.</title>
        <authorList>
            <person name="Ueki A."/>
            <person name="Tonouchi A."/>
        </authorList>
    </citation>
    <scope>NUCLEOTIDE SEQUENCE [LARGE SCALE GENOMIC DNA]</scope>
    <source>
        <strain evidence="3">C5S11</strain>
    </source>
</reference>
<keyword evidence="1" id="KW-0812">Transmembrane</keyword>
<proteinExistence type="predicted"/>
<accession>A0ABM7T5L2</accession>
<feature type="transmembrane region" description="Helical" evidence="1">
    <location>
        <begin position="12"/>
        <end position="30"/>
    </location>
</feature>
<organism evidence="2 3">
    <name type="scientific">Clostridium gelidum</name>
    <dbReference type="NCBI Taxonomy" id="704125"/>
    <lineage>
        <taxon>Bacteria</taxon>
        <taxon>Bacillati</taxon>
        <taxon>Bacillota</taxon>
        <taxon>Clostridia</taxon>
        <taxon>Eubacteriales</taxon>
        <taxon>Clostridiaceae</taxon>
        <taxon>Clostridium</taxon>
    </lineage>
</organism>
<keyword evidence="3" id="KW-1185">Reference proteome</keyword>
<evidence type="ECO:0000313" key="3">
    <source>
        <dbReference type="Proteomes" id="UP000824633"/>
    </source>
</evidence>
<dbReference type="EMBL" id="AP024849">
    <property type="protein sequence ID" value="BCZ46220.1"/>
    <property type="molecule type" value="Genomic_DNA"/>
</dbReference>
<keyword evidence="1" id="KW-0472">Membrane</keyword>
<feature type="transmembrane region" description="Helical" evidence="1">
    <location>
        <begin position="117"/>
        <end position="139"/>
    </location>
</feature>
<dbReference type="Proteomes" id="UP000824633">
    <property type="component" value="Chromosome"/>
</dbReference>
<name>A0ABM7T5L2_9CLOT</name>
<sequence length="146" mass="17487">MIKKYFNAKIFEFILLYIIVFLAMSMYFNYRLGNFRDIAVNADQYTTYALGLFAIYIYLCIINRKTILQYQKITGKVMYNELKIGNKIQKLIHRYLAIFLFIVMTMVELNFRGVSYLIWFYTLLIIQTILLLIAIRFSIKVLRNIV</sequence>
<evidence type="ECO:0000256" key="1">
    <source>
        <dbReference type="SAM" id="Phobius"/>
    </source>
</evidence>
<feature type="transmembrane region" description="Helical" evidence="1">
    <location>
        <begin position="92"/>
        <end position="111"/>
    </location>
</feature>
<feature type="transmembrane region" description="Helical" evidence="1">
    <location>
        <begin position="45"/>
        <end position="62"/>
    </location>
</feature>
<dbReference type="RefSeq" id="WP_224037729.1">
    <property type="nucleotide sequence ID" value="NZ_AP024849.1"/>
</dbReference>
<evidence type="ECO:0000313" key="2">
    <source>
        <dbReference type="EMBL" id="BCZ46220.1"/>
    </source>
</evidence>